<evidence type="ECO:0000256" key="8">
    <source>
        <dbReference type="PROSITE-ProRule" id="PRU00622"/>
    </source>
</evidence>
<keyword evidence="2 9" id="KW-0812">Transmembrane</keyword>
<dbReference type="InterPro" id="IPR001893">
    <property type="entry name" value="Cys-rich_GLG1_repeat"/>
</dbReference>
<evidence type="ECO:0000256" key="5">
    <source>
        <dbReference type="ARBA" id="ARBA00022989"/>
    </source>
</evidence>
<evidence type="ECO:0000256" key="6">
    <source>
        <dbReference type="ARBA" id="ARBA00023136"/>
    </source>
</evidence>
<evidence type="ECO:0008006" key="13">
    <source>
        <dbReference type="Google" id="ProtNLM"/>
    </source>
</evidence>
<dbReference type="EMBL" id="JAPTSV010000009">
    <property type="protein sequence ID" value="KAJ1524345.1"/>
    <property type="molecule type" value="Genomic_DNA"/>
</dbReference>
<evidence type="ECO:0000256" key="9">
    <source>
        <dbReference type="SAM" id="Phobius"/>
    </source>
</evidence>
<evidence type="ECO:0000313" key="12">
    <source>
        <dbReference type="Proteomes" id="UP001075354"/>
    </source>
</evidence>
<evidence type="ECO:0000256" key="4">
    <source>
        <dbReference type="ARBA" id="ARBA00022737"/>
    </source>
</evidence>
<reference evidence="11" key="1">
    <citation type="submission" date="2022-12" db="EMBL/GenBank/DDBJ databases">
        <title>Chromosome-level genome assembly of the bean flower thrips Megalurothrips usitatus.</title>
        <authorList>
            <person name="Ma L."/>
            <person name="Liu Q."/>
            <person name="Li H."/>
            <person name="Cai W."/>
        </authorList>
    </citation>
    <scope>NUCLEOTIDE SEQUENCE</scope>
    <source>
        <strain evidence="11">Cailab_2022a</strain>
    </source>
</reference>
<dbReference type="PANTHER" id="PTHR11884:SF1">
    <property type="entry name" value="GOLGI APPARATUS PROTEIN 1"/>
    <property type="match status" value="1"/>
</dbReference>
<protein>
    <recommendedName>
        <fullName evidence="13">Golgi apparatus protein 1</fullName>
    </recommendedName>
</protein>
<evidence type="ECO:0000256" key="3">
    <source>
        <dbReference type="ARBA" id="ARBA00022729"/>
    </source>
</evidence>
<feature type="repeat" description="Cys-rich GLG1" evidence="8">
    <location>
        <begin position="689"/>
        <end position="748"/>
    </location>
</feature>
<feature type="transmembrane region" description="Helical" evidence="9">
    <location>
        <begin position="1111"/>
        <end position="1133"/>
    </location>
</feature>
<keyword evidence="12" id="KW-1185">Reference proteome</keyword>
<comment type="subcellular location">
    <subcellularLocation>
        <location evidence="1">Membrane</location>
        <topology evidence="1">Single-pass type I membrane protein</topology>
    </subcellularLocation>
</comment>
<feature type="repeat" description="Cys-rich GLG1" evidence="8">
    <location>
        <begin position="870"/>
        <end position="937"/>
    </location>
</feature>
<accession>A0AAV7XHV2</accession>
<keyword evidence="6 9" id="KW-0472">Membrane</keyword>
<comment type="caution">
    <text evidence="11">The sequence shown here is derived from an EMBL/GenBank/DDBJ whole genome shotgun (WGS) entry which is preliminary data.</text>
</comment>
<evidence type="ECO:0000256" key="2">
    <source>
        <dbReference type="ARBA" id="ARBA00022692"/>
    </source>
</evidence>
<evidence type="ECO:0000256" key="10">
    <source>
        <dbReference type="SAM" id="SignalP"/>
    </source>
</evidence>
<feature type="repeat" description="Cys-rich GLG1" evidence="8">
    <location>
        <begin position="431"/>
        <end position="493"/>
    </location>
</feature>
<organism evidence="11 12">
    <name type="scientific">Megalurothrips usitatus</name>
    <name type="common">bean blossom thrips</name>
    <dbReference type="NCBI Taxonomy" id="439358"/>
    <lineage>
        <taxon>Eukaryota</taxon>
        <taxon>Metazoa</taxon>
        <taxon>Ecdysozoa</taxon>
        <taxon>Arthropoda</taxon>
        <taxon>Hexapoda</taxon>
        <taxon>Insecta</taxon>
        <taxon>Pterygota</taxon>
        <taxon>Neoptera</taxon>
        <taxon>Paraneoptera</taxon>
        <taxon>Thysanoptera</taxon>
        <taxon>Terebrantia</taxon>
        <taxon>Thripoidea</taxon>
        <taxon>Thripidae</taxon>
        <taxon>Megalurothrips</taxon>
    </lineage>
</organism>
<dbReference type="AlphaFoldDB" id="A0AAV7XHV2"/>
<dbReference type="InterPro" id="IPR039728">
    <property type="entry name" value="GLG1"/>
</dbReference>
<dbReference type="Pfam" id="PF00839">
    <property type="entry name" value="Cys_rich_FGFR"/>
    <property type="match status" value="13"/>
</dbReference>
<dbReference type="GO" id="GO:0000139">
    <property type="term" value="C:Golgi membrane"/>
    <property type="evidence" value="ECO:0007669"/>
    <property type="project" value="InterPro"/>
</dbReference>
<evidence type="ECO:0000256" key="7">
    <source>
        <dbReference type="ARBA" id="ARBA00023180"/>
    </source>
</evidence>
<dbReference type="EMBL" id="JAPTSV010000009">
    <property type="protein sequence ID" value="KAJ1524346.1"/>
    <property type="molecule type" value="Genomic_DNA"/>
</dbReference>
<feature type="signal peptide" evidence="10">
    <location>
        <begin position="1"/>
        <end position="21"/>
    </location>
</feature>
<proteinExistence type="predicted"/>
<name>A0AAV7XHV2_9NEOP</name>
<keyword evidence="7" id="KW-0325">Glycoprotein</keyword>
<feature type="chain" id="PRO_5044715972" description="Golgi apparatus protein 1" evidence="10">
    <location>
        <begin position="22"/>
        <end position="1143"/>
    </location>
</feature>
<evidence type="ECO:0000313" key="11">
    <source>
        <dbReference type="EMBL" id="KAJ1524345.1"/>
    </source>
</evidence>
<dbReference type="Proteomes" id="UP001075354">
    <property type="component" value="Chromosome 9"/>
</dbReference>
<evidence type="ECO:0000256" key="1">
    <source>
        <dbReference type="ARBA" id="ARBA00004479"/>
    </source>
</evidence>
<feature type="repeat" description="Cys-rich GLG1" evidence="8">
    <location>
        <begin position="241"/>
        <end position="301"/>
    </location>
</feature>
<dbReference type="InterPro" id="IPR017873">
    <property type="entry name" value="Cys-rich_GLG1_repeat_euk"/>
</dbReference>
<sequence length="1143" mass="130516">MAGYHLLGALLLLCCLSWACALDNPDPRAGARPQRLLQWFFERDSLERDGTSGSSKGSKFIEGSTLPLTSVHRVKRNPAPPSPLALSPECEKDVKKLCPNSDPDDLTVLECLLSKVSTTVSVGCQHVVHNRVMKLMDNSNLMEASEPICKQDVSKLNCPRTDQTGHLLSCVLDNKDDLGAPCQLYFQRLERIAFSDFRVFSKFMTDCGTDIELQKCGRLQTDSELPSQQGTLNCLQGFIDNLSETCRHEVLRLSVFQGDNIRLDHKLSAACSDDQKRFCPDVQPGSGKVYKCLMHYRMDRTMSQGCQDQLGKYQKLIAQNYRVSRGLVRACKEDIRLYHCRRSPADDKDVRLAKILLCLEGNIRNGSKVSRDCQLEMMDHRKMLMEDYRLSPEIVSGCSDDIRRYCNSVDIGGKTIHCLMEHARPKRRREKVSPQCQRALEVLVKEVDAGEDWRVDPVLREACKPVVDVACQDIRGGDARVVNCLMDKLGTNHMTEACETALLQIQYFVARDFKLDPQLFKQCRDDAVHLCHAKRVWYDDSGQMDPERGPLVLPCLYRYAYQKADKKLKKSCLEEVRRVMQQRALSVDLSPDVEQACLDDLAMYCFDKTGKGQETLCLQDNLEKLRPYCRDVIGNITETQAAHVDLNPVVATACKTIMQRHCEAEWRSGRDDGDMMECLIKHKNEVDVREDYKCRAAIEHFQLISLKNYHFTYKFKEACRLYVMRFCPSSKTKYDVVSCLSEVVRNDTMTDTRHSIPKECRQQLKAQLFQQRESLDFDPKLKRACSDDIQKVCQKVPSGAGKLLECLRFNRRFLGDECHKAVFKVEQELAYNAVDYSLSVNCKSMINTFCHDEPEQGIFNCLKGHRDDPVFNEDCKKIVIHRMIEQNTDYRLNPDLRKSCQPDIKKFCGAVILQSNPDEEFEGKVIKCLKEKFRDAKLRKECENEMELVLREAALNYQLNPLLSRMCENDIRNLCGSKSEQEAEGYAQGAVEECLKESLRNGLINDKACRVEIVALIDEGHADIHVDPLLYKACSIDLRKFCPEMQEGSGRLIQCLAQHLTDTTSPLQQDCHQKLSQRMELFSFAQHQAGMLPQTVGELHHLVQNSPASTYFMFVFAVVVVSIFFCGTFFGRVTNRRMANKNK</sequence>
<feature type="repeat" description="Cys-rich GLG1" evidence="8">
    <location>
        <begin position="624"/>
        <end position="687"/>
    </location>
</feature>
<gene>
    <name evidence="11" type="ORF">ONE63_010848</name>
</gene>
<dbReference type="PROSITE" id="PS51289">
    <property type="entry name" value="GLG1_C_RICH"/>
    <property type="match status" value="7"/>
</dbReference>
<keyword evidence="4" id="KW-0677">Repeat</keyword>
<feature type="repeat" description="Cys-rich GLG1" evidence="8">
    <location>
        <begin position="368"/>
        <end position="427"/>
    </location>
</feature>
<dbReference type="GO" id="GO:0017134">
    <property type="term" value="F:fibroblast growth factor binding"/>
    <property type="evidence" value="ECO:0007669"/>
    <property type="project" value="TreeGrafter"/>
</dbReference>
<feature type="repeat" description="Cys-rich GLG1" evidence="8">
    <location>
        <begin position="1004"/>
        <end position="1064"/>
    </location>
</feature>
<keyword evidence="5 9" id="KW-1133">Transmembrane helix</keyword>
<dbReference type="PANTHER" id="PTHR11884">
    <property type="entry name" value="SELECTIN LIGAND RELATED"/>
    <property type="match status" value="1"/>
</dbReference>
<keyword evidence="3 10" id="KW-0732">Signal</keyword>